<dbReference type="OrthoDB" id="1918432at2759"/>
<dbReference type="PRINTS" id="PR01271">
    <property type="entry name" value="HISDACETLASE"/>
</dbReference>
<dbReference type="EMBL" id="MLYV02000341">
    <property type="protein sequence ID" value="PSS08842.1"/>
    <property type="molecule type" value="Genomic_DNA"/>
</dbReference>
<evidence type="ECO:0000256" key="4">
    <source>
        <dbReference type="ARBA" id="ARBA00022853"/>
    </source>
</evidence>
<accession>A0A2R6QIL7</accession>
<dbReference type="InterPro" id="IPR023696">
    <property type="entry name" value="Ureohydrolase_dom_sf"/>
</dbReference>
<evidence type="ECO:0000313" key="8">
    <source>
        <dbReference type="Proteomes" id="UP000186601"/>
    </source>
</evidence>
<evidence type="ECO:0000256" key="3">
    <source>
        <dbReference type="ARBA" id="ARBA00022801"/>
    </source>
</evidence>
<reference evidence="7 8" key="1">
    <citation type="submission" date="2018-02" db="EMBL/GenBank/DDBJ databases">
        <title>Genome sequence of the basidiomycete white-rot fungus Phlebia centrifuga.</title>
        <authorList>
            <person name="Granchi Z."/>
            <person name="Peng M."/>
            <person name="de Vries R.P."/>
            <person name="Hilden K."/>
            <person name="Makela M.R."/>
            <person name="Grigoriev I."/>
            <person name="Riley R."/>
        </authorList>
    </citation>
    <scope>NUCLEOTIDE SEQUENCE [LARGE SCALE GENOMIC DNA]</scope>
    <source>
        <strain evidence="7 8">FBCC195</strain>
    </source>
</reference>
<feature type="compositionally biased region" description="Acidic residues" evidence="5">
    <location>
        <begin position="440"/>
        <end position="457"/>
    </location>
</feature>
<feature type="region of interest" description="Disordered" evidence="5">
    <location>
        <begin position="318"/>
        <end position="356"/>
    </location>
</feature>
<protein>
    <recommendedName>
        <fullName evidence="2">histone deacetylase</fullName>
        <ecNumber evidence="2">3.5.1.98</ecNumber>
    </recommendedName>
</protein>
<feature type="region of interest" description="Disordered" evidence="5">
    <location>
        <begin position="430"/>
        <end position="457"/>
    </location>
</feature>
<evidence type="ECO:0000256" key="1">
    <source>
        <dbReference type="ARBA" id="ARBA00006457"/>
    </source>
</evidence>
<sequence length="457" mass="51263">MNVFGNIYSSGTEAAQRLTSGAADIAINWAGGLHHAKKREASGFCYINDIVLGILELLRFYSRVLYIDIDCHHGDGVEEAFYTTDRVMTCSFHKFGEYFPGTGTQDDRGRGGGKGYAVNVPLKDGITDESYRSVFEPVIHKITEVFQPSAIVLQCGADSLAGDKLGCFNITMQGHANCVQFVRKLGLPFMMLGGGGYTVKNVARTWAYETACALGIEDTIDPNMPWNEYFEWFGPRYRLEVVRNNMEDLNTKDGSLDKVRETALKHISELQPAPSVGLQDVPRESVGQHLGLASKEMRTDDLDEQLAQHMRFVYHLQDSLTSEEEEDEPESDSDDSSSSRRMNRTSRRIRSGKQRMSITTNQLFNVPRLEEGGHGYYDYGCGHGPEMVPTRSTKRRFFASFARWDDRLRQVLVHNEGLAMPRLNIVDLMESGGRSREPDAGSDAEEEMEVDEEEGES</sequence>
<dbReference type="Pfam" id="PF00850">
    <property type="entry name" value="Hist_deacetyl"/>
    <property type="match status" value="1"/>
</dbReference>
<dbReference type="PANTHER" id="PTHR10625:SF2">
    <property type="entry name" value="HISTONE DEACETYLASE"/>
    <property type="match status" value="1"/>
</dbReference>
<evidence type="ECO:0000259" key="6">
    <source>
        <dbReference type="Pfam" id="PF00850"/>
    </source>
</evidence>
<keyword evidence="4" id="KW-0156">Chromatin regulator</keyword>
<dbReference type="InterPro" id="IPR023801">
    <property type="entry name" value="His_deacetylse_dom"/>
</dbReference>
<comment type="similarity">
    <text evidence="1">Belongs to the histone deacetylase family. HD type 1 subfamily.</text>
</comment>
<dbReference type="AlphaFoldDB" id="A0A2R6QIL7"/>
<dbReference type="STRING" id="98765.A0A2R6QIL7"/>
<feature type="compositionally biased region" description="Basic residues" evidence="5">
    <location>
        <begin position="341"/>
        <end position="353"/>
    </location>
</feature>
<dbReference type="GO" id="GO:0070210">
    <property type="term" value="C:Rpd3L-Expanded complex"/>
    <property type="evidence" value="ECO:0007669"/>
    <property type="project" value="TreeGrafter"/>
</dbReference>
<dbReference type="InterPro" id="IPR003084">
    <property type="entry name" value="HDAC_I/II"/>
</dbReference>
<name>A0A2R6QIL7_9APHY</name>
<dbReference type="EC" id="3.5.1.98" evidence="2"/>
<dbReference type="SUPFAM" id="SSF52768">
    <property type="entry name" value="Arginase/deacetylase"/>
    <property type="match status" value="1"/>
</dbReference>
<dbReference type="InterPro" id="IPR000286">
    <property type="entry name" value="HDACs"/>
</dbReference>
<evidence type="ECO:0000256" key="5">
    <source>
        <dbReference type="SAM" id="MobiDB-lite"/>
    </source>
</evidence>
<feature type="compositionally biased region" description="Acidic residues" evidence="5">
    <location>
        <begin position="321"/>
        <end position="335"/>
    </location>
</feature>
<evidence type="ECO:0000313" key="7">
    <source>
        <dbReference type="EMBL" id="PSS08842.1"/>
    </source>
</evidence>
<feature type="domain" description="Histone deacetylase" evidence="6">
    <location>
        <begin position="10"/>
        <end position="211"/>
    </location>
</feature>
<dbReference type="Gene3D" id="3.40.800.20">
    <property type="entry name" value="Histone deacetylase domain"/>
    <property type="match status" value="1"/>
</dbReference>
<organism evidence="7 8">
    <name type="scientific">Hermanssonia centrifuga</name>
    <dbReference type="NCBI Taxonomy" id="98765"/>
    <lineage>
        <taxon>Eukaryota</taxon>
        <taxon>Fungi</taxon>
        <taxon>Dikarya</taxon>
        <taxon>Basidiomycota</taxon>
        <taxon>Agaricomycotina</taxon>
        <taxon>Agaricomycetes</taxon>
        <taxon>Polyporales</taxon>
        <taxon>Meruliaceae</taxon>
        <taxon>Hermanssonia</taxon>
    </lineage>
</organism>
<dbReference type="InterPro" id="IPR037138">
    <property type="entry name" value="His_deacetylse_dom_sf"/>
</dbReference>
<evidence type="ECO:0000256" key="2">
    <source>
        <dbReference type="ARBA" id="ARBA00012111"/>
    </source>
</evidence>
<dbReference type="Proteomes" id="UP000186601">
    <property type="component" value="Unassembled WGS sequence"/>
</dbReference>
<dbReference type="PANTHER" id="PTHR10625">
    <property type="entry name" value="HISTONE DEACETYLASE HDAC1-RELATED"/>
    <property type="match status" value="1"/>
</dbReference>
<proteinExistence type="inferred from homology"/>
<keyword evidence="3" id="KW-0378">Hydrolase</keyword>
<keyword evidence="8" id="KW-1185">Reference proteome</keyword>
<gene>
    <name evidence="7" type="ORF">PHLCEN_2v3457</name>
</gene>
<dbReference type="GO" id="GO:0031507">
    <property type="term" value="P:heterochromatin formation"/>
    <property type="evidence" value="ECO:0007669"/>
    <property type="project" value="TreeGrafter"/>
</dbReference>
<dbReference type="GO" id="GO:0141221">
    <property type="term" value="F:histone deacetylase activity, hydrolytic mechanism"/>
    <property type="evidence" value="ECO:0007669"/>
    <property type="project" value="UniProtKB-EC"/>
</dbReference>
<comment type="caution">
    <text evidence="7">The sequence shown here is derived from an EMBL/GenBank/DDBJ whole genome shotgun (WGS) entry which is preliminary data.</text>
</comment>
<dbReference type="PRINTS" id="PR01270">
    <property type="entry name" value="HDASUPER"/>
</dbReference>